<dbReference type="InterPro" id="IPR037523">
    <property type="entry name" value="VOC_core"/>
</dbReference>
<dbReference type="CDD" id="cd07237">
    <property type="entry name" value="BphC1-RGP6_C_like"/>
    <property type="match status" value="1"/>
</dbReference>
<keyword evidence="6 8" id="KW-0560">Oxidoreductase</keyword>
<feature type="domain" description="VOC" evidence="9">
    <location>
        <begin position="152"/>
        <end position="273"/>
    </location>
</feature>
<dbReference type="Pfam" id="PF00903">
    <property type="entry name" value="Glyoxalase"/>
    <property type="match status" value="1"/>
</dbReference>
<comment type="similarity">
    <text evidence="2 8">Belongs to the extradiol ring-cleavage dioxygenase family.</text>
</comment>
<evidence type="ECO:0000256" key="2">
    <source>
        <dbReference type="ARBA" id="ARBA00008784"/>
    </source>
</evidence>
<evidence type="ECO:0000256" key="6">
    <source>
        <dbReference type="ARBA" id="ARBA00023002"/>
    </source>
</evidence>
<organism evidence="10 11">
    <name type="scientific">Actinomadura bangladeshensis</name>
    <dbReference type="NCBI Taxonomy" id="453573"/>
    <lineage>
        <taxon>Bacteria</taxon>
        <taxon>Bacillati</taxon>
        <taxon>Actinomycetota</taxon>
        <taxon>Actinomycetes</taxon>
        <taxon>Streptosporangiales</taxon>
        <taxon>Thermomonosporaceae</taxon>
        <taxon>Actinomadura</taxon>
    </lineage>
</organism>
<dbReference type="RefSeq" id="WP_163063262.1">
    <property type="nucleotide sequence ID" value="NZ_JAAGLI010001087.1"/>
</dbReference>
<comment type="caution">
    <text evidence="10">The sequence shown here is derived from an EMBL/GenBank/DDBJ whole genome shotgun (WGS) entry which is preliminary data.</text>
</comment>
<evidence type="ECO:0000256" key="3">
    <source>
        <dbReference type="ARBA" id="ARBA00022723"/>
    </source>
</evidence>
<name>A0A6L9QTF0_9ACTN</name>
<evidence type="ECO:0000259" key="9">
    <source>
        <dbReference type="PROSITE" id="PS51819"/>
    </source>
</evidence>
<dbReference type="InterPro" id="IPR000486">
    <property type="entry name" value="Xdiol_ring_cleave_dOase_1/2"/>
</dbReference>
<feature type="domain" description="VOC" evidence="9">
    <location>
        <begin position="19"/>
        <end position="131"/>
    </location>
</feature>
<dbReference type="PROSITE" id="PS00082">
    <property type="entry name" value="EXTRADIOL_DIOXYGENAS"/>
    <property type="match status" value="1"/>
</dbReference>
<dbReference type="SUPFAM" id="SSF54593">
    <property type="entry name" value="Glyoxalase/Bleomycin resistance protein/Dihydroxybiphenyl dioxygenase"/>
    <property type="match status" value="2"/>
</dbReference>
<dbReference type="InterPro" id="IPR004360">
    <property type="entry name" value="Glyas_Fos-R_dOase_dom"/>
</dbReference>
<keyword evidence="7 8" id="KW-0408">Iron</keyword>
<accession>A0A6L9QTF0</accession>
<evidence type="ECO:0000256" key="5">
    <source>
        <dbReference type="ARBA" id="ARBA00022964"/>
    </source>
</evidence>
<dbReference type="AlphaFoldDB" id="A0A6L9QTF0"/>
<dbReference type="Proteomes" id="UP000475532">
    <property type="component" value="Unassembled WGS sequence"/>
</dbReference>
<keyword evidence="5 8" id="KW-0223">Dioxygenase</keyword>
<dbReference type="GO" id="GO:0051213">
    <property type="term" value="F:dioxygenase activity"/>
    <property type="evidence" value="ECO:0007669"/>
    <property type="project" value="UniProtKB-KW"/>
</dbReference>
<evidence type="ECO:0000313" key="11">
    <source>
        <dbReference type="Proteomes" id="UP000475532"/>
    </source>
</evidence>
<dbReference type="Gene3D" id="3.10.180.10">
    <property type="entry name" value="2,3-Dihydroxybiphenyl 1,2-Dioxygenase, domain 1"/>
    <property type="match status" value="2"/>
</dbReference>
<evidence type="ECO:0000313" key="10">
    <source>
        <dbReference type="EMBL" id="NEA28739.1"/>
    </source>
</evidence>
<sequence length="304" mass="33037">MSERPDHAAAREGGPSPRQLGYVGIDATDVAEWRRILALLGCELDGTGDGTVRAAVDDQLYRLSVHPSARDDVAYLGWELEDRAALHGLVDGLRRAGFEVEHDAACAAERGVAELYRTTDPAGTRVELYRDAERAGSDRSGLAERFVAGPIGFGHAVLVTAAYEAAQAFYVDHLGLRVSDRIVTEQAMDATFLRCNARHHSLALVDGSRSPGARKLHHVLLQVTDLNIVGRTLDRCLDAGVEIAQSVGKHTNDLMTSFYVETPAGIQIEFGTDGRLIDESAWQVTTYSSPSIWGHRSDEGFRIG</sequence>
<keyword evidence="3" id="KW-0479">Metal-binding</keyword>
<dbReference type="InterPro" id="IPR029068">
    <property type="entry name" value="Glyas_Bleomycin-R_OHBP_Dase"/>
</dbReference>
<reference evidence="10 11" key="1">
    <citation type="submission" date="2020-01" db="EMBL/GenBank/DDBJ databases">
        <title>Insect and environment-associated Actinomycetes.</title>
        <authorList>
            <person name="Currrie C."/>
            <person name="Chevrette M."/>
            <person name="Carlson C."/>
            <person name="Stubbendieck R."/>
            <person name="Wendt-Pienkowski E."/>
        </authorList>
    </citation>
    <scope>NUCLEOTIDE SEQUENCE [LARGE SCALE GENOMIC DNA]</scope>
    <source>
        <strain evidence="10 11">SID10258</strain>
    </source>
</reference>
<keyword evidence="4 8" id="KW-0058">Aromatic hydrocarbons catabolism</keyword>
<dbReference type="PROSITE" id="PS51819">
    <property type="entry name" value="VOC"/>
    <property type="match status" value="2"/>
</dbReference>
<dbReference type="EMBL" id="JAAGLI010001087">
    <property type="protein sequence ID" value="NEA28739.1"/>
    <property type="molecule type" value="Genomic_DNA"/>
</dbReference>
<comment type="cofactor">
    <cofactor evidence="1 8">
        <name>Fe(2+)</name>
        <dbReference type="ChEBI" id="CHEBI:29033"/>
    </cofactor>
</comment>
<evidence type="ECO:0000256" key="7">
    <source>
        <dbReference type="ARBA" id="ARBA00023004"/>
    </source>
</evidence>
<dbReference type="GO" id="GO:0008198">
    <property type="term" value="F:ferrous iron binding"/>
    <property type="evidence" value="ECO:0007669"/>
    <property type="project" value="InterPro"/>
</dbReference>
<protein>
    <recommendedName>
        <fullName evidence="9">VOC domain-containing protein</fullName>
    </recommendedName>
</protein>
<evidence type="ECO:0000256" key="8">
    <source>
        <dbReference type="RuleBase" id="RU000683"/>
    </source>
</evidence>
<dbReference type="CDD" id="cd07252">
    <property type="entry name" value="BphC1-RGP6_N_like"/>
    <property type="match status" value="1"/>
</dbReference>
<proteinExistence type="inferred from homology"/>
<evidence type="ECO:0000256" key="1">
    <source>
        <dbReference type="ARBA" id="ARBA00001954"/>
    </source>
</evidence>
<evidence type="ECO:0000256" key="4">
    <source>
        <dbReference type="ARBA" id="ARBA00022797"/>
    </source>
</evidence>
<gene>
    <name evidence="10" type="ORF">G3I70_40525</name>
</gene>